<dbReference type="InterPro" id="IPR043504">
    <property type="entry name" value="Peptidase_S1_PA_chymotrypsin"/>
</dbReference>
<keyword evidence="1" id="KW-1185">Reference proteome</keyword>
<dbReference type="InterPro" id="IPR009003">
    <property type="entry name" value="Peptidase_S1_PA"/>
</dbReference>
<name>A0A915HKC8_ROMCU</name>
<proteinExistence type="predicted"/>
<dbReference type="Gene3D" id="2.40.10.10">
    <property type="entry name" value="Trypsin-like serine proteases"/>
    <property type="match status" value="1"/>
</dbReference>
<dbReference type="WBParaSite" id="nRc.2.0.1.t02021-RA">
    <property type="protein sequence ID" value="nRc.2.0.1.t02021-RA"/>
    <property type="gene ID" value="nRc.2.0.1.g02021"/>
</dbReference>
<dbReference type="SUPFAM" id="SSF50494">
    <property type="entry name" value="Trypsin-like serine proteases"/>
    <property type="match status" value="1"/>
</dbReference>
<evidence type="ECO:0000313" key="1">
    <source>
        <dbReference type="Proteomes" id="UP000887565"/>
    </source>
</evidence>
<protein>
    <submittedName>
        <fullName evidence="2">Peptidase S1 domain-containing protein</fullName>
    </submittedName>
</protein>
<dbReference type="AlphaFoldDB" id="A0A915HKC8"/>
<sequence length="185" mass="21979">MFARLAIIELSRPIRFNSCVKPVSFKFGKRLPPEEHLFYLSHEWGVHDDDGHTKQPIMEIPVKITRLPDHDGYSYIIVERKFYLENNDTSYGEIGNHGEPLLTYDGNRDKYRLLGLSTCDIECDIKFRNVYEPVWFHLPWIKKMVKKCVMEREEGKERRTVDLHLQNQVYHINIKQSNECHQSMV</sequence>
<accession>A0A915HKC8</accession>
<organism evidence="1 2">
    <name type="scientific">Romanomermis culicivorax</name>
    <name type="common">Nematode worm</name>
    <dbReference type="NCBI Taxonomy" id="13658"/>
    <lineage>
        <taxon>Eukaryota</taxon>
        <taxon>Metazoa</taxon>
        <taxon>Ecdysozoa</taxon>
        <taxon>Nematoda</taxon>
        <taxon>Enoplea</taxon>
        <taxon>Dorylaimia</taxon>
        <taxon>Mermithida</taxon>
        <taxon>Mermithoidea</taxon>
        <taxon>Mermithidae</taxon>
        <taxon>Romanomermis</taxon>
    </lineage>
</organism>
<evidence type="ECO:0000313" key="2">
    <source>
        <dbReference type="WBParaSite" id="nRc.2.0.1.t02021-RA"/>
    </source>
</evidence>
<reference evidence="2" key="1">
    <citation type="submission" date="2022-11" db="UniProtKB">
        <authorList>
            <consortium name="WormBaseParasite"/>
        </authorList>
    </citation>
    <scope>IDENTIFICATION</scope>
</reference>
<dbReference type="Proteomes" id="UP000887565">
    <property type="component" value="Unplaced"/>
</dbReference>